<sequence>MKKVLLVEDSLTESEKMTRFLEQGGYSVYEVRSGEEAQLRLKQQKPDLILLDLILPGQSGFEFCRKLKADPITKAIPVVICSTKNTDVDRTWGNMSGADAYLVKPVDENTLLQTVSKFIR</sequence>
<accession>A0A1Z4GC98</accession>
<feature type="modified residue" description="4-aspartylphosphate" evidence="3">
    <location>
        <position position="52"/>
    </location>
</feature>
<reference evidence="5 6" key="1">
    <citation type="submission" date="2017-06" db="EMBL/GenBank/DDBJ databases">
        <title>Genome sequencing of cyanobaciteial culture collection at National Institute for Environmental Studies (NIES).</title>
        <authorList>
            <person name="Hirose Y."/>
            <person name="Shimura Y."/>
            <person name="Fujisawa T."/>
            <person name="Nakamura Y."/>
            <person name="Kawachi M."/>
        </authorList>
    </citation>
    <scope>NUCLEOTIDE SEQUENCE [LARGE SCALE GENOMIC DNA]</scope>
    <source>
        <strain evidence="5 6">NIES-21</strain>
    </source>
</reference>
<dbReference type="PANTHER" id="PTHR44591:SF14">
    <property type="entry name" value="PROTEIN PILG"/>
    <property type="match status" value="1"/>
</dbReference>
<dbReference type="PROSITE" id="PS50110">
    <property type="entry name" value="RESPONSE_REGULATORY"/>
    <property type="match status" value="1"/>
</dbReference>
<dbReference type="InterPro" id="IPR050595">
    <property type="entry name" value="Bact_response_regulator"/>
</dbReference>
<dbReference type="EMBL" id="AP018174">
    <property type="protein sequence ID" value="BAY15134.1"/>
    <property type="molecule type" value="Genomic_DNA"/>
</dbReference>
<dbReference type="Proteomes" id="UP000218287">
    <property type="component" value="Chromosome"/>
</dbReference>
<name>A0A1Z4GC98_9CYAN</name>
<dbReference type="Pfam" id="PF00072">
    <property type="entry name" value="Response_reg"/>
    <property type="match status" value="1"/>
</dbReference>
<evidence type="ECO:0000256" key="2">
    <source>
        <dbReference type="ARBA" id="ARBA00023012"/>
    </source>
</evidence>
<dbReference type="Gene3D" id="3.40.50.2300">
    <property type="match status" value="1"/>
</dbReference>
<gene>
    <name evidence="5" type="ORF">NIES21_09490</name>
</gene>
<dbReference type="GO" id="GO:0000160">
    <property type="term" value="P:phosphorelay signal transduction system"/>
    <property type="evidence" value="ECO:0007669"/>
    <property type="project" value="UniProtKB-KW"/>
</dbReference>
<evidence type="ECO:0000313" key="6">
    <source>
        <dbReference type="Proteomes" id="UP000218287"/>
    </source>
</evidence>
<dbReference type="OrthoDB" id="582422at2"/>
<evidence type="ECO:0000256" key="1">
    <source>
        <dbReference type="ARBA" id="ARBA00022553"/>
    </source>
</evidence>
<keyword evidence="6" id="KW-1185">Reference proteome</keyword>
<keyword evidence="2" id="KW-0902">Two-component regulatory system</keyword>
<proteinExistence type="predicted"/>
<protein>
    <submittedName>
        <fullName evidence="5">Response regulator receiver, CheY</fullName>
    </submittedName>
</protein>
<dbReference type="PANTHER" id="PTHR44591">
    <property type="entry name" value="STRESS RESPONSE REGULATOR PROTEIN 1"/>
    <property type="match status" value="1"/>
</dbReference>
<feature type="domain" description="Response regulatory" evidence="4">
    <location>
        <begin position="3"/>
        <end position="119"/>
    </location>
</feature>
<evidence type="ECO:0000259" key="4">
    <source>
        <dbReference type="PROSITE" id="PS50110"/>
    </source>
</evidence>
<organism evidence="5 6">
    <name type="scientific">Anabaenopsis circularis NIES-21</name>
    <dbReference type="NCBI Taxonomy" id="1085406"/>
    <lineage>
        <taxon>Bacteria</taxon>
        <taxon>Bacillati</taxon>
        <taxon>Cyanobacteriota</taxon>
        <taxon>Cyanophyceae</taxon>
        <taxon>Nostocales</taxon>
        <taxon>Nodulariaceae</taxon>
        <taxon>Anabaenopsis</taxon>
    </lineage>
</organism>
<dbReference type="SUPFAM" id="SSF52172">
    <property type="entry name" value="CheY-like"/>
    <property type="match status" value="1"/>
</dbReference>
<dbReference type="InterPro" id="IPR001789">
    <property type="entry name" value="Sig_transdc_resp-reg_receiver"/>
</dbReference>
<dbReference type="SMART" id="SM00448">
    <property type="entry name" value="REC"/>
    <property type="match status" value="1"/>
</dbReference>
<keyword evidence="1 3" id="KW-0597">Phosphoprotein</keyword>
<dbReference type="AlphaFoldDB" id="A0A1Z4GC98"/>
<evidence type="ECO:0000313" key="5">
    <source>
        <dbReference type="EMBL" id="BAY15134.1"/>
    </source>
</evidence>
<dbReference type="InterPro" id="IPR011006">
    <property type="entry name" value="CheY-like_superfamily"/>
</dbReference>
<evidence type="ECO:0000256" key="3">
    <source>
        <dbReference type="PROSITE-ProRule" id="PRU00169"/>
    </source>
</evidence>